<dbReference type="PANTHER" id="PTHR30071:SF1">
    <property type="entry name" value="CYTOCHROME B_B6 PROTEIN-RELATED"/>
    <property type="match status" value="1"/>
</dbReference>
<comment type="caution">
    <text evidence="11">The sequence shown here is derived from an EMBL/GenBank/DDBJ whole genome shotgun (WGS) entry which is preliminary data.</text>
</comment>
<keyword evidence="9" id="KW-0997">Cell inner membrane</keyword>
<gene>
    <name evidence="9" type="primary">ccmC</name>
    <name evidence="11" type="ORF">ACFOEI_20800</name>
</gene>
<comment type="subcellular location">
    <subcellularLocation>
        <location evidence="9">Cell inner membrane</location>
    </subcellularLocation>
    <subcellularLocation>
        <location evidence="2">Membrane</location>
        <topology evidence="2">Multi-pass membrane protein</topology>
    </subcellularLocation>
</comment>
<feature type="transmembrane region" description="Helical" evidence="9">
    <location>
        <begin position="201"/>
        <end position="221"/>
    </location>
</feature>
<evidence type="ECO:0000256" key="6">
    <source>
        <dbReference type="ARBA" id="ARBA00022748"/>
    </source>
</evidence>
<accession>A0ABV7M6C3</accession>
<feature type="transmembrane region" description="Helical" evidence="9">
    <location>
        <begin position="129"/>
        <end position="149"/>
    </location>
</feature>
<dbReference type="InterPro" id="IPR002541">
    <property type="entry name" value="Cyt_c_assembly"/>
</dbReference>
<feature type="transmembrane region" description="Helical" evidence="9">
    <location>
        <begin position="21"/>
        <end position="44"/>
    </location>
</feature>
<keyword evidence="8 9" id="KW-0472">Membrane</keyword>
<sequence>MWAFIHKLGSPKWFYAISTRLLPWFWAAAAVLLMVGAAWGLAFAPSDYQQGNSFRIIYVHVPAAILAQSCFVALAVAGGIFLVWKIRLADMAATVIAPFGAAMTFLALFSGAVWGVPTWGTWWVWDARLTSMLIQLFLYLGIIALRGAFASRDSGAKAASVLALVGVVNIPIIKYSVEWWNTLHQPATFTLTERPAMPVEMWLPLLVMVLGFYCFFIALTLTRTRSEILRRESAKRWVRELVEGRTGGDTDGL</sequence>
<keyword evidence="9" id="KW-1003">Cell membrane</keyword>
<protein>
    <recommendedName>
        <fullName evidence="4 9">Heme exporter protein C</fullName>
    </recommendedName>
    <alternativeName>
        <fullName evidence="9">Cytochrome c-type biogenesis protein</fullName>
    </alternativeName>
</protein>
<dbReference type="PANTHER" id="PTHR30071">
    <property type="entry name" value="HEME EXPORTER PROTEIN C"/>
    <property type="match status" value="1"/>
</dbReference>
<evidence type="ECO:0000256" key="2">
    <source>
        <dbReference type="ARBA" id="ARBA00004141"/>
    </source>
</evidence>
<keyword evidence="12" id="KW-1185">Reference proteome</keyword>
<dbReference type="Pfam" id="PF01578">
    <property type="entry name" value="Cytochrom_C_asm"/>
    <property type="match status" value="1"/>
</dbReference>
<evidence type="ECO:0000313" key="12">
    <source>
        <dbReference type="Proteomes" id="UP001595640"/>
    </source>
</evidence>
<dbReference type="PRINTS" id="PR01386">
    <property type="entry name" value="CCMCBIOGNSIS"/>
</dbReference>
<keyword evidence="9" id="KW-0813">Transport</keyword>
<evidence type="ECO:0000256" key="5">
    <source>
        <dbReference type="ARBA" id="ARBA00022692"/>
    </source>
</evidence>
<evidence type="ECO:0000259" key="10">
    <source>
        <dbReference type="Pfam" id="PF01578"/>
    </source>
</evidence>
<keyword evidence="5 9" id="KW-0812">Transmembrane</keyword>
<comment type="similarity">
    <text evidence="3 9">Belongs to the CcmC/CycZ/HelC family.</text>
</comment>
<keyword evidence="7 9" id="KW-1133">Transmembrane helix</keyword>
<evidence type="ECO:0000256" key="9">
    <source>
        <dbReference type="RuleBase" id="RU364092"/>
    </source>
</evidence>
<dbReference type="RefSeq" id="WP_019017070.1">
    <property type="nucleotide sequence ID" value="NZ_BMXD01000004.1"/>
</dbReference>
<reference evidence="12" key="1">
    <citation type="journal article" date="2019" name="Int. J. Syst. Evol. Microbiol.">
        <title>The Global Catalogue of Microorganisms (GCM) 10K type strain sequencing project: providing services to taxonomists for standard genome sequencing and annotation.</title>
        <authorList>
            <consortium name="The Broad Institute Genomics Platform"/>
            <consortium name="The Broad Institute Genome Sequencing Center for Infectious Disease"/>
            <person name="Wu L."/>
            <person name="Ma J."/>
        </authorList>
    </citation>
    <scope>NUCLEOTIDE SEQUENCE [LARGE SCALE GENOMIC DNA]</scope>
    <source>
        <strain evidence="12">KCTC 12847</strain>
    </source>
</reference>
<evidence type="ECO:0000313" key="11">
    <source>
        <dbReference type="EMBL" id="MFC3294471.1"/>
    </source>
</evidence>
<name>A0ABV7M6C3_9GAMM</name>
<dbReference type="EMBL" id="JBHRUH010000050">
    <property type="protein sequence ID" value="MFC3294471.1"/>
    <property type="molecule type" value="Genomic_DNA"/>
</dbReference>
<dbReference type="InterPro" id="IPR045062">
    <property type="entry name" value="Cyt_c_biogenesis_CcsA/CcmC"/>
</dbReference>
<keyword evidence="6 9" id="KW-0201">Cytochrome c-type biogenesis</keyword>
<feature type="domain" description="Cytochrome c assembly protein" evidence="10">
    <location>
        <begin position="13"/>
        <end position="184"/>
    </location>
</feature>
<evidence type="ECO:0000256" key="3">
    <source>
        <dbReference type="ARBA" id="ARBA00005840"/>
    </source>
</evidence>
<feature type="transmembrane region" description="Helical" evidence="9">
    <location>
        <begin position="56"/>
        <end position="83"/>
    </location>
</feature>
<feature type="transmembrane region" description="Helical" evidence="9">
    <location>
        <begin position="161"/>
        <end position="181"/>
    </location>
</feature>
<evidence type="ECO:0000256" key="8">
    <source>
        <dbReference type="ARBA" id="ARBA00023136"/>
    </source>
</evidence>
<comment type="function">
    <text evidence="1 9">Required for the export of heme to the periplasm for the biogenesis of c-type cytochromes.</text>
</comment>
<evidence type="ECO:0000256" key="1">
    <source>
        <dbReference type="ARBA" id="ARBA00002442"/>
    </source>
</evidence>
<dbReference type="Proteomes" id="UP001595640">
    <property type="component" value="Unassembled WGS sequence"/>
</dbReference>
<evidence type="ECO:0000256" key="4">
    <source>
        <dbReference type="ARBA" id="ARBA00016463"/>
    </source>
</evidence>
<proteinExistence type="inferred from homology"/>
<dbReference type="InterPro" id="IPR003557">
    <property type="entry name" value="Cyt_c_biogenesis_CcmC"/>
</dbReference>
<evidence type="ECO:0000256" key="7">
    <source>
        <dbReference type="ARBA" id="ARBA00022989"/>
    </source>
</evidence>
<feature type="transmembrane region" description="Helical" evidence="9">
    <location>
        <begin position="95"/>
        <end position="117"/>
    </location>
</feature>
<dbReference type="NCBIfam" id="TIGR01191">
    <property type="entry name" value="ccmC"/>
    <property type="match status" value="1"/>
</dbReference>
<organism evidence="11 12">
    <name type="scientific">Modicisalibacter luteus</name>
    <dbReference type="NCBI Taxonomy" id="453962"/>
    <lineage>
        <taxon>Bacteria</taxon>
        <taxon>Pseudomonadati</taxon>
        <taxon>Pseudomonadota</taxon>
        <taxon>Gammaproteobacteria</taxon>
        <taxon>Oceanospirillales</taxon>
        <taxon>Halomonadaceae</taxon>
        <taxon>Modicisalibacter</taxon>
    </lineage>
</organism>